<dbReference type="GO" id="GO:0019323">
    <property type="term" value="P:pentose catabolic process"/>
    <property type="evidence" value="ECO:0007669"/>
    <property type="project" value="TreeGrafter"/>
</dbReference>
<dbReference type="GO" id="GO:0046872">
    <property type="term" value="F:metal ion binding"/>
    <property type="evidence" value="ECO:0007669"/>
    <property type="project" value="UniProtKB-KW"/>
</dbReference>
<dbReference type="PANTHER" id="PTHR22789:SF0">
    <property type="entry name" value="3-OXO-TETRONATE 4-PHOSPHATE DECARBOXYLASE-RELATED"/>
    <property type="match status" value="1"/>
</dbReference>
<evidence type="ECO:0000256" key="1">
    <source>
        <dbReference type="ARBA" id="ARBA00022723"/>
    </source>
</evidence>
<dbReference type="GO" id="GO:0046570">
    <property type="term" value="F:methylthioribulose 1-phosphate dehydratase activity"/>
    <property type="evidence" value="ECO:0007669"/>
    <property type="project" value="UniProtKB-EC"/>
</dbReference>
<feature type="domain" description="Class II aldolase/adducin N-terminal" evidence="3">
    <location>
        <begin position="200"/>
        <end position="365"/>
    </location>
</feature>
<name>A0A399EHB8_9DEIN</name>
<evidence type="ECO:0000256" key="2">
    <source>
        <dbReference type="ARBA" id="ARBA00023239"/>
    </source>
</evidence>
<dbReference type="OrthoDB" id="9771527at2"/>
<organism evidence="4 5">
    <name type="scientific">Meiothermus luteus</name>
    <dbReference type="NCBI Taxonomy" id="2026184"/>
    <lineage>
        <taxon>Bacteria</taxon>
        <taxon>Thermotogati</taxon>
        <taxon>Deinococcota</taxon>
        <taxon>Deinococci</taxon>
        <taxon>Thermales</taxon>
        <taxon>Thermaceae</taxon>
        <taxon>Meiothermus</taxon>
    </lineage>
</organism>
<dbReference type="SUPFAM" id="SSF53639">
    <property type="entry name" value="AraD/HMP-PK domain-like"/>
    <property type="match status" value="1"/>
</dbReference>
<evidence type="ECO:0000313" key="5">
    <source>
        <dbReference type="Proteomes" id="UP000265800"/>
    </source>
</evidence>
<sequence length="368" mass="41340">MVLSSDNARFSLEKTPPSFVLFGEPTEGLRPIAQALPGVLQAKGYRLAPTEEAPRAVLNFIRADRPTPYRRKAQGTMVVSFLELPEVPQDPIAALYSYLVRALSNMLVVYVPGWGAHFLTLELGQYHEPEGPGFMERVAERIHPIASSVLVVHNRFEPDLEPELWQGDELTESLSAAGRRLAEWDLLPAAFPIEEILPPEDLRHVKRLYGIGGLSYGNLSVRKDERRFWMSASGVDKANLREIGRDILLVTDYDPLENAMRLSVPPHVEPRRVSVDAIEHWMIYREHPQVGAIIHVHAWMENVPSTQFNYPCGTYELASAVAEKVREAPDPSRAVVGLKNHGLTITGRSLEDILERIQGRLLRQVPMS</sequence>
<dbReference type="Proteomes" id="UP000265800">
    <property type="component" value="Unassembled WGS sequence"/>
</dbReference>
<dbReference type="Gene3D" id="3.40.225.10">
    <property type="entry name" value="Class II aldolase/adducin N-terminal domain"/>
    <property type="match status" value="1"/>
</dbReference>
<keyword evidence="2 4" id="KW-0456">Lyase</keyword>
<dbReference type="RefSeq" id="WP_119360782.1">
    <property type="nucleotide sequence ID" value="NZ_QWKZ01000083.1"/>
</dbReference>
<dbReference type="SMART" id="SM01007">
    <property type="entry name" value="Aldolase_II"/>
    <property type="match status" value="1"/>
</dbReference>
<evidence type="ECO:0000313" key="4">
    <source>
        <dbReference type="EMBL" id="RIH83328.1"/>
    </source>
</evidence>
<evidence type="ECO:0000259" key="3">
    <source>
        <dbReference type="SMART" id="SM01007"/>
    </source>
</evidence>
<dbReference type="EMBL" id="QWKZ01000083">
    <property type="protein sequence ID" value="RIH83328.1"/>
    <property type="molecule type" value="Genomic_DNA"/>
</dbReference>
<dbReference type="GO" id="GO:0005829">
    <property type="term" value="C:cytosol"/>
    <property type="evidence" value="ECO:0007669"/>
    <property type="project" value="TreeGrafter"/>
</dbReference>
<dbReference type="GO" id="GO:0016832">
    <property type="term" value="F:aldehyde-lyase activity"/>
    <property type="evidence" value="ECO:0007669"/>
    <property type="project" value="TreeGrafter"/>
</dbReference>
<dbReference type="AlphaFoldDB" id="A0A399EHB8"/>
<comment type="caution">
    <text evidence="4">The sequence shown here is derived from an EMBL/GenBank/DDBJ whole genome shotgun (WGS) entry which is preliminary data.</text>
</comment>
<dbReference type="InterPro" id="IPR050197">
    <property type="entry name" value="Aldolase_class_II_sugar_metab"/>
</dbReference>
<reference evidence="4 5" key="1">
    <citation type="submission" date="2018-08" db="EMBL/GenBank/DDBJ databases">
        <title>Meiothermus luteus KCTC 52599 genome sequencing project.</title>
        <authorList>
            <person name="Da Costa M.S."/>
            <person name="Albuquerque L."/>
            <person name="Raposo P."/>
            <person name="Froufe H.J.C."/>
            <person name="Barroso C.S."/>
            <person name="Egas C."/>
        </authorList>
    </citation>
    <scope>NUCLEOTIDE SEQUENCE [LARGE SCALE GENOMIC DNA]</scope>
    <source>
        <strain evidence="4 5">KCTC 52599</strain>
    </source>
</reference>
<dbReference type="InterPro" id="IPR001303">
    <property type="entry name" value="Aldolase_II/adducin_N"/>
</dbReference>
<keyword evidence="5" id="KW-1185">Reference proteome</keyword>
<dbReference type="EC" id="4.2.1.109" evidence="4"/>
<dbReference type="PANTHER" id="PTHR22789">
    <property type="entry name" value="FUCULOSE PHOSPHATE ALDOLASE"/>
    <property type="match status" value="1"/>
</dbReference>
<gene>
    <name evidence="4" type="primary">mtnB</name>
    <name evidence="4" type="ORF">Mlute_02240</name>
</gene>
<dbReference type="InterPro" id="IPR036409">
    <property type="entry name" value="Aldolase_II/adducin_N_sf"/>
</dbReference>
<accession>A0A399EHB8</accession>
<protein>
    <submittedName>
        <fullName evidence="4">Methylthioribulose-1-phosphate dehydratase</fullName>
        <ecNumber evidence="4">4.2.1.109</ecNumber>
    </submittedName>
</protein>
<proteinExistence type="predicted"/>
<dbReference type="Pfam" id="PF00596">
    <property type="entry name" value="Aldolase_II"/>
    <property type="match status" value="1"/>
</dbReference>
<keyword evidence="1" id="KW-0479">Metal-binding</keyword>